<evidence type="ECO:0000313" key="16">
    <source>
        <dbReference type="EMBL" id="CAD7254400.1"/>
    </source>
</evidence>
<dbReference type="GO" id="GO:0046872">
    <property type="term" value="F:metal ion binding"/>
    <property type="evidence" value="ECO:0007669"/>
    <property type="project" value="UniProtKB-KW"/>
</dbReference>
<dbReference type="Proteomes" id="UP000677054">
    <property type="component" value="Unassembled WGS sequence"/>
</dbReference>
<keyword evidence="12" id="KW-0472">Membrane</keyword>
<dbReference type="GO" id="GO:0046340">
    <property type="term" value="P:diacylglycerol catabolic process"/>
    <property type="evidence" value="ECO:0007669"/>
    <property type="project" value="TreeGrafter"/>
</dbReference>
<evidence type="ECO:0000256" key="7">
    <source>
        <dbReference type="ARBA" id="ARBA00022801"/>
    </source>
</evidence>
<evidence type="ECO:0000256" key="9">
    <source>
        <dbReference type="ARBA" id="ARBA00022963"/>
    </source>
</evidence>
<organism evidence="16">
    <name type="scientific">Darwinula stevensoni</name>
    <dbReference type="NCBI Taxonomy" id="69355"/>
    <lineage>
        <taxon>Eukaryota</taxon>
        <taxon>Metazoa</taxon>
        <taxon>Ecdysozoa</taxon>
        <taxon>Arthropoda</taxon>
        <taxon>Crustacea</taxon>
        <taxon>Oligostraca</taxon>
        <taxon>Ostracoda</taxon>
        <taxon>Podocopa</taxon>
        <taxon>Podocopida</taxon>
        <taxon>Darwinulocopina</taxon>
        <taxon>Darwinuloidea</taxon>
        <taxon>Darwinulidae</taxon>
        <taxon>Darwinula</taxon>
    </lineage>
</organism>
<dbReference type="InterPro" id="IPR029058">
    <property type="entry name" value="AB_hydrolase_fold"/>
</dbReference>
<keyword evidence="11" id="KW-0443">Lipid metabolism</keyword>
<keyword evidence="6" id="KW-0479">Metal-binding</keyword>
<name>A0A7R9AIK2_9CRUS</name>
<keyword evidence="9" id="KW-0442">Lipid degradation</keyword>
<keyword evidence="8" id="KW-0106">Calcium</keyword>
<gene>
    <name evidence="16" type="ORF">DSTB1V02_LOCUS14146</name>
</gene>
<keyword evidence="17" id="KW-1185">Reference proteome</keyword>
<dbReference type="Pfam" id="PF01764">
    <property type="entry name" value="Lipase_3"/>
    <property type="match status" value="1"/>
</dbReference>
<keyword evidence="10" id="KW-1133">Transmembrane helix</keyword>
<keyword evidence="7" id="KW-0378">Hydrolase</keyword>
<evidence type="ECO:0000256" key="3">
    <source>
        <dbReference type="ARBA" id="ARBA00022475"/>
    </source>
</evidence>
<dbReference type="GO" id="GO:0005737">
    <property type="term" value="C:cytoplasm"/>
    <property type="evidence" value="ECO:0007669"/>
    <property type="project" value="TreeGrafter"/>
</dbReference>
<dbReference type="GO" id="GO:0019369">
    <property type="term" value="P:arachidonate metabolic process"/>
    <property type="evidence" value="ECO:0007669"/>
    <property type="project" value="TreeGrafter"/>
</dbReference>
<accession>A0A7R9AIK2</accession>
<evidence type="ECO:0000256" key="5">
    <source>
        <dbReference type="ARBA" id="ARBA00022692"/>
    </source>
</evidence>
<dbReference type="EC" id="3.1.1.116" evidence="14"/>
<evidence type="ECO:0000256" key="2">
    <source>
        <dbReference type="ARBA" id="ARBA00004651"/>
    </source>
</evidence>
<protein>
    <recommendedName>
        <fullName evidence="14">sn-1-specific diacylglycerol lipase</fullName>
        <ecNumber evidence="14">3.1.1.116</ecNumber>
    </recommendedName>
</protein>
<comment type="catalytic activity">
    <reaction evidence="13">
        <text>a 1,2-diacyl-sn-glycerol + H2O = a 2-acylglycerol + a fatty acid + H(+)</text>
        <dbReference type="Rhea" id="RHEA:33275"/>
        <dbReference type="ChEBI" id="CHEBI:15377"/>
        <dbReference type="ChEBI" id="CHEBI:15378"/>
        <dbReference type="ChEBI" id="CHEBI:17389"/>
        <dbReference type="ChEBI" id="CHEBI:17815"/>
        <dbReference type="ChEBI" id="CHEBI:28868"/>
        <dbReference type="EC" id="3.1.1.116"/>
    </reaction>
    <physiologicalReaction direction="left-to-right" evidence="13">
        <dbReference type="Rhea" id="RHEA:33276"/>
    </physiologicalReaction>
</comment>
<sequence length="214" mass="23559">MTHMYKQDRSRRTIDIVYVTAHVDVTQTPFCVAVDHSRSRIVVAIRGTISMQDILTDLNAEAEIIPISKPREDWLGHKGMVQAAVYIRNKLKEEGILKEAIEKSTEGMKGDEEAGFQGEGQGAYPLVLVGHSLGAGTAVILAILMREEFPDLEAFVYSPPGGLLSLSAAKYTQEFCTSVILGKDVVARIGLSQMEVLRADLLNVLTRSRETKVE</sequence>
<dbReference type="OrthoDB" id="6372666at2759"/>
<dbReference type="EMBL" id="CAJPEV010009450">
    <property type="protein sequence ID" value="CAG0905677.1"/>
    <property type="molecule type" value="Genomic_DNA"/>
</dbReference>
<evidence type="ECO:0000256" key="10">
    <source>
        <dbReference type="ARBA" id="ARBA00022989"/>
    </source>
</evidence>
<evidence type="ECO:0000256" key="8">
    <source>
        <dbReference type="ARBA" id="ARBA00022837"/>
    </source>
</evidence>
<comment type="cofactor">
    <cofactor evidence="1">
        <name>Ca(2+)</name>
        <dbReference type="ChEBI" id="CHEBI:29108"/>
    </cofactor>
</comment>
<keyword evidence="5" id="KW-0812">Transmembrane</keyword>
<evidence type="ECO:0000256" key="4">
    <source>
        <dbReference type="ARBA" id="ARBA00022553"/>
    </source>
</evidence>
<dbReference type="GO" id="GO:0004465">
    <property type="term" value="F:lipoprotein lipase activity"/>
    <property type="evidence" value="ECO:0007669"/>
    <property type="project" value="TreeGrafter"/>
</dbReference>
<evidence type="ECO:0000313" key="17">
    <source>
        <dbReference type="Proteomes" id="UP000677054"/>
    </source>
</evidence>
<dbReference type="AlphaFoldDB" id="A0A7R9AIK2"/>
<comment type="subcellular location">
    <subcellularLocation>
        <location evidence="2">Cell membrane</location>
        <topology evidence="2">Multi-pass membrane protein</topology>
    </subcellularLocation>
</comment>
<evidence type="ECO:0000256" key="12">
    <source>
        <dbReference type="ARBA" id="ARBA00023136"/>
    </source>
</evidence>
<dbReference type="CDD" id="cd00519">
    <property type="entry name" value="Lipase_3"/>
    <property type="match status" value="1"/>
</dbReference>
<evidence type="ECO:0000256" key="13">
    <source>
        <dbReference type="ARBA" id="ARBA00024531"/>
    </source>
</evidence>
<dbReference type="PANTHER" id="PTHR45792:SF8">
    <property type="entry name" value="DIACYLGLYCEROL LIPASE-ALPHA"/>
    <property type="match status" value="1"/>
</dbReference>
<dbReference type="SUPFAM" id="SSF53474">
    <property type="entry name" value="alpha/beta-Hydrolases"/>
    <property type="match status" value="1"/>
</dbReference>
<evidence type="ECO:0000259" key="15">
    <source>
        <dbReference type="Pfam" id="PF01764"/>
    </source>
</evidence>
<dbReference type="InterPro" id="IPR052214">
    <property type="entry name" value="DAG_Lipase-Related"/>
</dbReference>
<reference evidence="16" key="1">
    <citation type="submission" date="2020-11" db="EMBL/GenBank/DDBJ databases">
        <authorList>
            <person name="Tran Van P."/>
        </authorList>
    </citation>
    <scope>NUCLEOTIDE SEQUENCE</scope>
</reference>
<evidence type="ECO:0000256" key="11">
    <source>
        <dbReference type="ARBA" id="ARBA00023098"/>
    </source>
</evidence>
<feature type="domain" description="Fungal lipase-type" evidence="15">
    <location>
        <begin position="42"/>
        <end position="189"/>
    </location>
</feature>
<dbReference type="Gene3D" id="3.40.50.1820">
    <property type="entry name" value="alpha/beta hydrolase"/>
    <property type="match status" value="1"/>
</dbReference>
<keyword evidence="4" id="KW-0597">Phosphoprotein</keyword>
<evidence type="ECO:0000256" key="1">
    <source>
        <dbReference type="ARBA" id="ARBA00001913"/>
    </source>
</evidence>
<proteinExistence type="predicted"/>
<dbReference type="EMBL" id="LR908968">
    <property type="protein sequence ID" value="CAD7254400.1"/>
    <property type="molecule type" value="Genomic_DNA"/>
</dbReference>
<dbReference type="InterPro" id="IPR002921">
    <property type="entry name" value="Fungal_lipase-type"/>
</dbReference>
<evidence type="ECO:0000256" key="14">
    <source>
        <dbReference type="ARBA" id="ARBA00026104"/>
    </source>
</evidence>
<dbReference type="GO" id="GO:0045211">
    <property type="term" value="C:postsynaptic membrane"/>
    <property type="evidence" value="ECO:0007669"/>
    <property type="project" value="TreeGrafter"/>
</dbReference>
<evidence type="ECO:0000256" key="6">
    <source>
        <dbReference type="ARBA" id="ARBA00022723"/>
    </source>
</evidence>
<dbReference type="PANTHER" id="PTHR45792">
    <property type="entry name" value="DIACYLGLYCEROL LIPASE HOMOLOG-RELATED"/>
    <property type="match status" value="1"/>
</dbReference>
<dbReference type="GO" id="GO:0032590">
    <property type="term" value="C:dendrite membrane"/>
    <property type="evidence" value="ECO:0007669"/>
    <property type="project" value="TreeGrafter"/>
</dbReference>
<keyword evidence="3" id="KW-1003">Cell membrane</keyword>